<evidence type="ECO:0000313" key="5">
    <source>
        <dbReference type="EMBL" id="KAK0143700.1"/>
    </source>
</evidence>
<dbReference type="SUPFAM" id="SSF53474">
    <property type="entry name" value="alpha/beta-Hydrolases"/>
    <property type="match status" value="1"/>
</dbReference>
<protein>
    <recommendedName>
        <fullName evidence="3">Carboxylic ester hydrolase</fullName>
        <ecNumber evidence="3">3.1.1.-</ecNumber>
    </recommendedName>
</protein>
<feature type="domain" description="Carboxylesterase type B" evidence="4">
    <location>
        <begin position="16"/>
        <end position="496"/>
    </location>
</feature>
<dbReference type="InterPro" id="IPR019819">
    <property type="entry name" value="Carboxylesterase_B_CS"/>
</dbReference>
<accession>A0AA47MP76</accession>
<evidence type="ECO:0000259" key="4">
    <source>
        <dbReference type="Pfam" id="PF00135"/>
    </source>
</evidence>
<dbReference type="InterPro" id="IPR002018">
    <property type="entry name" value="CarbesteraseB"/>
</dbReference>
<dbReference type="InterPro" id="IPR019826">
    <property type="entry name" value="Carboxylesterase_B_AS"/>
</dbReference>
<sequence>METPLLFRFSKQRTGPLVNTKLGLLRGQYKAVKGQEADVQTYFGIPFAKPPVGELRLAPPLPAEGWEGTKDATKQPFICIQNKVVLEGLMELLDMQVELPDMSEDCLYLNVFAPGKAAPGTNLPVMVWIHGGGFAGGCAATYDTSGLAAYQDVVVVVIQYRLGLLGFLSSGDEAIPGNLGLLDQVEALRWVQQNIHHFGGDPGLVTIFGESAGGISVSLLAISPLSAGLFQHAIAQSGTAAMEILMTDQPETTLQTVANTLGCDTSSEKIARCLKNMDIDALAALSLDPTLSFPVTVDGLFMTEKVNKTYQDGKIPKIPFLTGVNSDEGGWLLPYIFAPTNWTEGMDREPTIAILSIFYPEPNSLELEMMVEEYFGTTEDRNEIRQAFTNLLGDTLVPPVYLYQYRYAPQYLRKKRPSFVGVDHGDEIFTVLGSCFMTDPVWPPDVCTEEEMELTKLMMTYWGNFARTGNPNGPGLVAWPQYGPGEDYLSIGMVQEPLQHLARDRFTFITQTLPEKIAAAQKEQTARPEL</sequence>
<gene>
    <name evidence="5" type="primary">Ces2e_1</name>
    <name evidence="5" type="ORF">N1851_018102</name>
</gene>
<comment type="caution">
    <text evidence="5">The sequence shown here is derived from an EMBL/GenBank/DDBJ whole genome shotgun (WGS) entry which is preliminary data.</text>
</comment>
<organism evidence="5 6">
    <name type="scientific">Merluccius polli</name>
    <name type="common">Benguela hake</name>
    <name type="synonym">Merluccius cadenati</name>
    <dbReference type="NCBI Taxonomy" id="89951"/>
    <lineage>
        <taxon>Eukaryota</taxon>
        <taxon>Metazoa</taxon>
        <taxon>Chordata</taxon>
        <taxon>Craniata</taxon>
        <taxon>Vertebrata</taxon>
        <taxon>Euteleostomi</taxon>
        <taxon>Actinopterygii</taxon>
        <taxon>Neopterygii</taxon>
        <taxon>Teleostei</taxon>
        <taxon>Neoteleostei</taxon>
        <taxon>Acanthomorphata</taxon>
        <taxon>Zeiogadaria</taxon>
        <taxon>Gadariae</taxon>
        <taxon>Gadiformes</taxon>
        <taxon>Gadoidei</taxon>
        <taxon>Merlucciidae</taxon>
        <taxon>Merluccius</taxon>
    </lineage>
</organism>
<evidence type="ECO:0000313" key="6">
    <source>
        <dbReference type="Proteomes" id="UP001174136"/>
    </source>
</evidence>
<proteinExistence type="inferred from homology"/>
<dbReference type="AlphaFoldDB" id="A0AA47MP76"/>
<dbReference type="PROSITE" id="PS00122">
    <property type="entry name" value="CARBOXYLESTERASE_B_1"/>
    <property type="match status" value="1"/>
</dbReference>
<dbReference type="InterPro" id="IPR029058">
    <property type="entry name" value="AB_hydrolase_fold"/>
</dbReference>
<dbReference type="Proteomes" id="UP001174136">
    <property type="component" value="Unassembled WGS sequence"/>
</dbReference>
<dbReference type="Gene3D" id="3.40.50.1820">
    <property type="entry name" value="alpha/beta hydrolase"/>
    <property type="match status" value="1"/>
</dbReference>
<reference evidence="5" key="1">
    <citation type="journal article" date="2023" name="Front. Mar. Sci.">
        <title>A new Merluccius polli reference genome to investigate the effects of global change in West African waters.</title>
        <authorList>
            <person name="Mateo J.L."/>
            <person name="Blanco-Fernandez C."/>
            <person name="Garcia-Vazquez E."/>
            <person name="Machado-Schiaffino G."/>
        </authorList>
    </citation>
    <scope>NUCLEOTIDE SEQUENCE</scope>
    <source>
        <strain evidence="5">C29</strain>
        <tissue evidence="5">Fin</tissue>
    </source>
</reference>
<dbReference type="FunFam" id="3.40.50.1820:FF:000128">
    <property type="entry name" value="Carboxylic ester hydrolase"/>
    <property type="match status" value="1"/>
</dbReference>
<dbReference type="EC" id="3.1.1.-" evidence="3"/>
<evidence type="ECO:0000256" key="3">
    <source>
        <dbReference type="RuleBase" id="RU361235"/>
    </source>
</evidence>
<dbReference type="Pfam" id="PF00135">
    <property type="entry name" value="COesterase"/>
    <property type="match status" value="1"/>
</dbReference>
<dbReference type="EMBL" id="JAOPHQ010003274">
    <property type="protein sequence ID" value="KAK0143700.1"/>
    <property type="molecule type" value="Genomic_DNA"/>
</dbReference>
<dbReference type="InterPro" id="IPR050309">
    <property type="entry name" value="Type-B_Carboxylest/Lipase"/>
</dbReference>
<dbReference type="PROSITE" id="PS00941">
    <property type="entry name" value="CARBOXYLESTERASE_B_2"/>
    <property type="match status" value="1"/>
</dbReference>
<dbReference type="GO" id="GO:0016787">
    <property type="term" value="F:hydrolase activity"/>
    <property type="evidence" value="ECO:0007669"/>
    <property type="project" value="UniProtKB-KW"/>
</dbReference>
<keyword evidence="6" id="KW-1185">Reference proteome</keyword>
<comment type="similarity">
    <text evidence="1 3">Belongs to the type-B carboxylesterase/lipase family.</text>
</comment>
<dbReference type="PANTHER" id="PTHR11559">
    <property type="entry name" value="CARBOXYLESTERASE"/>
    <property type="match status" value="1"/>
</dbReference>
<keyword evidence="2 3" id="KW-0378">Hydrolase</keyword>
<evidence type="ECO:0000256" key="2">
    <source>
        <dbReference type="ARBA" id="ARBA00022801"/>
    </source>
</evidence>
<evidence type="ECO:0000256" key="1">
    <source>
        <dbReference type="ARBA" id="ARBA00005964"/>
    </source>
</evidence>
<name>A0AA47MP76_MERPO</name>